<dbReference type="Gene3D" id="3.40.50.150">
    <property type="entry name" value="Vaccinia Virus protein VP39"/>
    <property type="match status" value="1"/>
</dbReference>
<dbReference type="InParanoid" id="D7FPV7"/>
<reference evidence="1 2" key="1">
    <citation type="journal article" date="2010" name="Nature">
        <title>The Ectocarpus genome and the independent evolution of multicellularity in brown algae.</title>
        <authorList>
            <person name="Cock J.M."/>
            <person name="Sterck L."/>
            <person name="Rouze P."/>
            <person name="Scornet D."/>
            <person name="Allen A.E."/>
            <person name="Amoutzias G."/>
            <person name="Anthouard V."/>
            <person name="Artiguenave F."/>
            <person name="Aury J.M."/>
            <person name="Badger J.H."/>
            <person name="Beszteri B."/>
            <person name="Billiau K."/>
            <person name="Bonnet E."/>
            <person name="Bothwell J.H."/>
            <person name="Bowler C."/>
            <person name="Boyen C."/>
            <person name="Brownlee C."/>
            <person name="Carrano C.J."/>
            <person name="Charrier B."/>
            <person name="Cho G.Y."/>
            <person name="Coelho S.M."/>
            <person name="Collen J."/>
            <person name="Corre E."/>
            <person name="Da Silva C."/>
            <person name="Delage L."/>
            <person name="Delaroque N."/>
            <person name="Dittami S.M."/>
            <person name="Doulbeau S."/>
            <person name="Elias M."/>
            <person name="Farnham G."/>
            <person name="Gachon C.M."/>
            <person name="Gschloessl B."/>
            <person name="Heesch S."/>
            <person name="Jabbari K."/>
            <person name="Jubin C."/>
            <person name="Kawai H."/>
            <person name="Kimura K."/>
            <person name="Kloareg B."/>
            <person name="Kupper F.C."/>
            <person name="Lang D."/>
            <person name="Le Bail A."/>
            <person name="Leblanc C."/>
            <person name="Lerouge P."/>
            <person name="Lohr M."/>
            <person name="Lopez P.J."/>
            <person name="Martens C."/>
            <person name="Maumus F."/>
            <person name="Michel G."/>
            <person name="Miranda-Saavedra D."/>
            <person name="Morales J."/>
            <person name="Moreau H."/>
            <person name="Motomura T."/>
            <person name="Nagasato C."/>
            <person name="Napoli C.A."/>
            <person name="Nelson D.R."/>
            <person name="Nyvall-Collen P."/>
            <person name="Peters A.F."/>
            <person name="Pommier C."/>
            <person name="Potin P."/>
            <person name="Poulain J."/>
            <person name="Quesneville H."/>
            <person name="Read B."/>
            <person name="Rensing S.A."/>
            <person name="Ritter A."/>
            <person name="Rousvoal S."/>
            <person name="Samanta M."/>
            <person name="Samson G."/>
            <person name="Schroeder D.C."/>
            <person name="Segurens B."/>
            <person name="Strittmatter M."/>
            <person name="Tonon T."/>
            <person name="Tregear J.W."/>
            <person name="Valentin K."/>
            <person name="von Dassow P."/>
            <person name="Yamagishi T."/>
            <person name="Van de Peer Y."/>
            <person name="Wincker P."/>
        </authorList>
    </citation>
    <scope>NUCLEOTIDE SEQUENCE [LARGE SCALE GENOMIC DNA]</scope>
    <source>
        <strain evidence="2">Ec32 / CCAP1310/4</strain>
    </source>
</reference>
<protein>
    <recommendedName>
        <fullName evidence="3">DOT1 domain-containing protein</fullName>
    </recommendedName>
</protein>
<name>D7FPV7_ECTSI</name>
<dbReference type="SUPFAM" id="SSF53335">
    <property type="entry name" value="S-adenosyl-L-methionine-dependent methyltransferases"/>
    <property type="match status" value="1"/>
</dbReference>
<evidence type="ECO:0008006" key="3">
    <source>
        <dbReference type="Google" id="ProtNLM"/>
    </source>
</evidence>
<evidence type="ECO:0000313" key="2">
    <source>
        <dbReference type="Proteomes" id="UP000002630"/>
    </source>
</evidence>
<sequence>MEEQTSWMFFLGARISLRAGKSGNDASSVGALEAEARSLVFGDIGSGCGRLVVAQALTWPWKSCRGVEIVPSLHDMGQVALQEADRVAKGDENTLSPETLRLLRSMAPCSLSLGDVNDDVSRDIPW</sequence>
<proteinExistence type="predicted"/>
<dbReference type="EMBL" id="FN648375">
    <property type="protein sequence ID" value="CBJ48288.1"/>
    <property type="molecule type" value="Genomic_DNA"/>
</dbReference>
<dbReference type="AlphaFoldDB" id="D7FPV7"/>
<dbReference type="EMBL" id="FN649727">
    <property type="protein sequence ID" value="CBJ48288.1"/>
    <property type="molecule type" value="Genomic_DNA"/>
</dbReference>
<dbReference type="OrthoDB" id="194598at2759"/>
<evidence type="ECO:0000313" key="1">
    <source>
        <dbReference type="EMBL" id="CBJ48288.1"/>
    </source>
</evidence>
<gene>
    <name evidence="1" type="ORF">Esi_0002_0001</name>
</gene>
<dbReference type="Proteomes" id="UP000002630">
    <property type="component" value="Linkage Group LG02"/>
</dbReference>
<organism evidence="1 2">
    <name type="scientific">Ectocarpus siliculosus</name>
    <name type="common">Brown alga</name>
    <name type="synonym">Conferva siliculosa</name>
    <dbReference type="NCBI Taxonomy" id="2880"/>
    <lineage>
        <taxon>Eukaryota</taxon>
        <taxon>Sar</taxon>
        <taxon>Stramenopiles</taxon>
        <taxon>Ochrophyta</taxon>
        <taxon>PX clade</taxon>
        <taxon>Phaeophyceae</taxon>
        <taxon>Ectocarpales</taxon>
        <taxon>Ectocarpaceae</taxon>
        <taxon>Ectocarpus</taxon>
    </lineage>
</organism>
<keyword evidence="2" id="KW-1185">Reference proteome</keyword>
<accession>D7FPV7</accession>
<dbReference type="InterPro" id="IPR029063">
    <property type="entry name" value="SAM-dependent_MTases_sf"/>
</dbReference>